<dbReference type="PROSITE" id="PS51819">
    <property type="entry name" value="VOC"/>
    <property type="match status" value="1"/>
</dbReference>
<organism evidence="2 3">
    <name type="scientific">Trinickia dinghuensis</name>
    <dbReference type="NCBI Taxonomy" id="2291023"/>
    <lineage>
        <taxon>Bacteria</taxon>
        <taxon>Pseudomonadati</taxon>
        <taxon>Pseudomonadota</taxon>
        <taxon>Betaproteobacteria</taxon>
        <taxon>Burkholderiales</taxon>
        <taxon>Burkholderiaceae</taxon>
        <taxon>Trinickia</taxon>
    </lineage>
</organism>
<comment type="caution">
    <text evidence="2">The sequence shown here is derived from an EMBL/GenBank/DDBJ whole genome shotgun (WGS) entry which is preliminary data.</text>
</comment>
<protein>
    <submittedName>
        <fullName evidence="2">VOC family protein</fullName>
    </submittedName>
</protein>
<feature type="domain" description="VOC" evidence="1">
    <location>
        <begin position="33"/>
        <end position="211"/>
    </location>
</feature>
<keyword evidence="3" id="KW-1185">Reference proteome</keyword>
<dbReference type="InterPro" id="IPR004360">
    <property type="entry name" value="Glyas_Fos-R_dOase_dom"/>
</dbReference>
<dbReference type="PANTHER" id="PTHR21366">
    <property type="entry name" value="GLYOXALASE FAMILY PROTEIN"/>
    <property type="match status" value="1"/>
</dbReference>
<dbReference type="InterPro" id="IPR050383">
    <property type="entry name" value="GlyoxalaseI/FosfomycinResist"/>
</dbReference>
<dbReference type="PANTHER" id="PTHR21366:SF14">
    <property type="entry name" value="GLYOXALASE DOMAIN-CONTAINING PROTEIN 5"/>
    <property type="match status" value="1"/>
</dbReference>
<sequence length="257" mass="28518">MASKTGESSEAEALPRHRQILQESGPAVGRIAGINHLVMFTHDMNEGVRFYRDVLGMRVVRTQRFATTAKGLRSAAHHSTGAGARDEFDSSPIAVDITVRQVFFEMGNGELFSLYEAPTVSGRPDAPVSSVLWPSASKQRWSRPVQPQKLDHLSFDVRSHADVLWFRDHLLSQGIPVSEVSERRGVNNTHRFISSIYFSDPSGNPLEISSFDASDAAWQSYDFSDWFIDENPVSALLDGAPDDAHALAPHWVRKSAE</sequence>
<name>A0A3D8K7B8_9BURK</name>
<evidence type="ECO:0000313" key="3">
    <source>
        <dbReference type="Proteomes" id="UP000256838"/>
    </source>
</evidence>
<accession>A0A3D8K7B8</accession>
<reference evidence="2 3" key="1">
    <citation type="submission" date="2018-08" db="EMBL/GenBank/DDBJ databases">
        <title>Paraburkholderia sp. DHOM06 isolated from forest soil.</title>
        <authorList>
            <person name="Gao Z.-H."/>
            <person name="Qiu L.-H."/>
        </authorList>
    </citation>
    <scope>NUCLEOTIDE SEQUENCE [LARGE SCALE GENOMIC DNA]</scope>
    <source>
        <strain evidence="2 3">DHOM06</strain>
    </source>
</reference>
<dbReference type="Pfam" id="PF00903">
    <property type="entry name" value="Glyoxalase"/>
    <property type="match status" value="1"/>
</dbReference>
<dbReference type="OrthoDB" id="9804944at2"/>
<dbReference type="Gene3D" id="3.10.180.10">
    <property type="entry name" value="2,3-Dihydroxybiphenyl 1,2-Dioxygenase, domain 1"/>
    <property type="match status" value="1"/>
</dbReference>
<gene>
    <name evidence="2" type="ORF">DWV00_02695</name>
</gene>
<dbReference type="EMBL" id="QRGA01000001">
    <property type="protein sequence ID" value="RDV00983.1"/>
    <property type="molecule type" value="Genomic_DNA"/>
</dbReference>
<dbReference type="InterPro" id="IPR029068">
    <property type="entry name" value="Glyas_Bleomycin-R_OHBP_Dase"/>
</dbReference>
<dbReference type="Proteomes" id="UP000256838">
    <property type="component" value="Unassembled WGS sequence"/>
</dbReference>
<dbReference type="SUPFAM" id="SSF54593">
    <property type="entry name" value="Glyoxalase/Bleomycin resistance protein/Dihydroxybiphenyl dioxygenase"/>
    <property type="match status" value="1"/>
</dbReference>
<evidence type="ECO:0000313" key="2">
    <source>
        <dbReference type="EMBL" id="RDV00983.1"/>
    </source>
</evidence>
<proteinExistence type="predicted"/>
<dbReference type="AlphaFoldDB" id="A0A3D8K7B8"/>
<evidence type="ECO:0000259" key="1">
    <source>
        <dbReference type="PROSITE" id="PS51819"/>
    </source>
</evidence>
<dbReference type="InterPro" id="IPR037523">
    <property type="entry name" value="VOC_core"/>
</dbReference>